<sequence length="138" mass="16286">MFYFVFFFICPFVYPKFKSNAAPNCSGGETPVKLRWYRKLSHSSNPARDDKHQFELKVEGKYDDTMEYKKTSGTKDNGWVESLKSYDGSWIISHSDNPAEGLDLFANNQLKKFFKHDKIKQTDSKIEREYHTCLKWYS</sequence>
<accession>A0A9P5RFK5</accession>
<evidence type="ECO:0000313" key="2">
    <source>
        <dbReference type="EMBL" id="KAF9130654.1"/>
    </source>
</evidence>
<evidence type="ECO:0000256" key="1">
    <source>
        <dbReference type="SAM" id="SignalP"/>
    </source>
</evidence>
<dbReference type="Proteomes" id="UP000748756">
    <property type="component" value="Unassembled WGS sequence"/>
</dbReference>
<dbReference type="AlphaFoldDB" id="A0A9P5RFK5"/>
<comment type="caution">
    <text evidence="2">The sequence shown here is derived from an EMBL/GenBank/DDBJ whole genome shotgun (WGS) entry which is preliminary data.</text>
</comment>
<keyword evidence="3" id="KW-1185">Reference proteome</keyword>
<keyword evidence="1" id="KW-0732">Signal</keyword>
<dbReference type="OrthoDB" id="2371445at2759"/>
<reference evidence="2" key="1">
    <citation type="journal article" date="2020" name="Fungal Divers.">
        <title>Resolving the Mortierellaceae phylogeny through synthesis of multi-gene phylogenetics and phylogenomics.</title>
        <authorList>
            <person name="Vandepol N."/>
            <person name="Liber J."/>
            <person name="Desiro A."/>
            <person name="Na H."/>
            <person name="Kennedy M."/>
            <person name="Barry K."/>
            <person name="Grigoriev I.V."/>
            <person name="Miller A.N."/>
            <person name="O'Donnell K."/>
            <person name="Stajich J.E."/>
            <person name="Bonito G."/>
        </authorList>
    </citation>
    <scope>NUCLEOTIDE SEQUENCE</scope>
    <source>
        <strain evidence="2">NRRL 6426</strain>
    </source>
</reference>
<protein>
    <submittedName>
        <fullName evidence="2">Uncharacterized protein</fullName>
    </submittedName>
</protein>
<feature type="chain" id="PRO_5040305679" evidence="1">
    <location>
        <begin position="16"/>
        <end position="138"/>
    </location>
</feature>
<proteinExistence type="predicted"/>
<name>A0A9P5RFK5_9FUNG</name>
<evidence type="ECO:0000313" key="3">
    <source>
        <dbReference type="Proteomes" id="UP000748756"/>
    </source>
</evidence>
<gene>
    <name evidence="2" type="ORF">BG015_003981</name>
</gene>
<feature type="signal peptide" evidence="1">
    <location>
        <begin position="1"/>
        <end position="15"/>
    </location>
</feature>
<organism evidence="2 3">
    <name type="scientific">Linnemannia schmuckeri</name>
    <dbReference type="NCBI Taxonomy" id="64567"/>
    <lineage>
        <taxon>Eukaryota</taxon>
        <taxon>Fungi</taxon>
        <taxon>Fungi incertae sedis</taxon>
        <taxon>Mucoromycota</taxon>
        <taxon>Mortierellomycotina</taxon>
        <taxon>Mortierellomycetes</taxon>
        <taxon>Mortierellales</taxon>
        <taxon>Mortierellaceae</taxon>
        <taxon>Linnemannia</taxon>
    </lineage>
</organism>
<dbReference type="EMBL" id="JAAAUQ010001930">
    <property type="protein sequence ID" value="KAF9130654.1"/>
    <property type="molecule type" value="Genomic_DNA"/>
</dbReference>